<comment type="caution">
    <text evidence="1">The sequence shown here is derived from an EMBL/GenBank/DDBJ whole genome shotgun (WGS) entry which is preliminary data.</text>
</comment>
<dbReference type="Proteomes" id="UP000606991">
    <property type="component" value="Unassembled WGS sequence"/>
</dbReference>
<organism evidence="1 2">
    <name type="scientific">Candidatus Aeolococcus gillhamiae</name>
    <dbReference type="NCBI Taxonomy" id="3127015"/>
    <lineage>
        <taxon>Bacteria</taxon>
        <taxon>Bacillati</taxon>
        <taxon>Candidatus Dormiibacterota</taxon>
        <taxon>Candidatus Dormibacteria</taxon>
        <taxon>Candidatus Aeolococcales</taxon>
        <taxon>Candidatus Aeolococcaceae</taxon>
        <taxon>Candidatus Aeolococcus</taxon>
    </lineage>
</organism>
<evidence type="ECO:0000313" key="2">
    <source>
        <dbReference type="Proteomes" id="UP000606991"/>
    </source>
</evidence>
<name>A0A934K197_9BACT</name>
<proteinExistence type="predicted"/>
<gene>
    <name evidence="1" type="ORF">JF886_11320</name>
</gene>
<dbReference type="AlphaFoldDB" id="A0A934K197"/>
<dbReference type="RefSeq" id="WP_337312529.1">
    <property type="nucleotide sequence ID" value="NZ_JAEKNS010000118.1"/>
</dbReference>
<dbReference type="InterPro" id="IPR035093">
    <property type="entry name" value="RelE/ParE_toxin_dom_sf"/>
</dbReference>
<accession>A0A934K197</accession>
<protein>
    <submittedName>
        <fullName evidence="1">Type II toxin-antitoxin system RelE/ParE family toxin</fullName>
    </submittedName>
</protein>
<dbReference type="Gene3D" id="3.30.2310.20">
    <property type="entry name" value="RelE-like"/>
    <property type="match status" value="1"/>
</dbReference>
<dbReference type="EMBL" id="JAEKNS010000118">
    <property type="protein sequence ID" value="MBJ7595427.1"/>
    <property type="molecule type" value="Genomic_DNA"/>
</dbReference>
<reference evidence="1 2" key="1">
    <citation type="submission" date="2020-10" db="EMBL/GenBank/DDBJ databases">
        <title>Ca. Dormibacterota MAGs.</title>
        <authorList>
            <person name="Montgomery K."/>
        </authorList>
    </citation>
    <scope>NUCLEOTIDE SEQUENCE [LARGE SCALE GENOMIC DNA]</scope>
    <source>
        <strain evidence="1">SC8812_S17_18</strain>
    </source>
</reference>
<evidence type="ECO:0000313" key="1">
    <source>
        <dbReference type="EMBL" id="MBJ7595427.1"/>
    </source>
</evidence>
<sequence>MRLVWDEAALTDLAKAAEWSLPQARAVVEAMERMADRGFSLGKATHRPGIRYWPVPPLGVFYAVTGGDLRVLQVVDVRRLLQTP</sequence>